<dbReference type="AlphaFoldDB" id="A0A6C0F8N0"/>
<evidence type="ECO:0000256" key="2">
    <source>
        <dbReference type="SAM" id="Phobius"/>
    </source>
</evidence>
<proteinExistence type="predicted"/>
<evidence type="ECO:0000313" key="3">
    <source>
        <dbReference type="EMBL" id="QHT37562.1"/>
    </source>
</evidence>
<feature type="transmembrane region" description="Helical" evidence="2">
    <location>
        <begin position="9"/>
        <end position="27"/>
    </location>
</feature>
<evidence type="ECO:0000256" key="1">
    <source>
        <dbReference type="SAM" id="Coils"/>
    </source>
</evidence>
<keyword evidence="2" id="KW-1133">Transmembrane helix</keyword>
<accession>A0A6C0F8N0</accession>
<organism evidence="3">
    <name type="scientific">viral metagenome</name>
    <dbReference type="NCBI Taxonomy" id="1070528"/>
    <lineage>
        <taxon>unclassified sequences</taxon>
        <taxon>metagenomes</taxon>
        <taxon>organismal metagenomes</taxon>
    </lineage>
</organism>
<sequence>MKIKKYEKYILSILIICLFFLLIQNFFKIIEGLSSAEKDMIYDQQADVNTIKTKQQNLLAEMETINTEMKTSNDLMDREKRKIEETLKKAEKKAEETGAKV</sequence>
<name>A0A6C0F8N0_9ZZZZ</name>
<dbReference type="EMBL" id="MN738799">
    <property type="protein sequence ID" value="QHT37562.1"/>
    <property type="molecule type" value="Genomic_DNA"/>
</dbReference>
<reference evidence="3" key="1">
    <citation type="journal article" date="2020" name="Nature">
        <title>Giant virus diversity and host interactions through global metagenomics.</title>
        <authorList>
            <person name="Schulz F."/>
            <person name="Roux S."/>
            <person name="Paez-Espino D."/>
            <person name="Jungbluth S."/>
            <person name="Walsh D.A."/>
            <person name="Denef V.J."/>
            <person name="McMahon K.D."/>
            <person name="Konstantinidis K.T."/>
            <person name="Eloe-Fadrosh E.A."/>
            <person name="Kyrpides N.C."/>
            <person name="Woyke T."/>
        </authorList>
    </citation>
    <scope>NUCLEOTIDE SEQUENCE</scope>
    <source>
        <strain evidence="3">GVMAG-S-ERX555997-44</strain>
    </source>
</reference>
<protein>
    <submittedName>
        <fullName evidence="3">Uncharacterized protein</fullName>
    </submittedName>
</protein>
<keyword evidence="2" id="KW-0812">Transmembrane</keyword>
<keyword evidence="2" id="KW-0472">Membrane</keyword>
<keyword evidence="1" id="KW-0175">Coiled coil</keyword>
<feature type="coiled-coil region" evidence="1">
    <location>
        <begin position="69"/>
        <end position="100"/>
    </location>
</feature>